<dbReference type="PANTHER" id="PTHR30572">
    <property type="entry name" value="MEMBRANE COMPONENT OF TRANSPORTER-RELATED"/>
    <property type="match status" value="1"/>
</dbReference>
<dbReference type="GO" id="GO:0005886">
    <property type="term" value="C:plasma membrane"/>
    <property type="evidence" value="ECO:0007669"/>
    <property type="project" value="UniProtKB-SubCell"/>
</dbReference>
<feature type="transmembrane region" description="Helical" evidence="6">
    <location>
        <begin position="665"/>
        <end position="690"/>
    </location>
</feature>
<feature type="transmembrane region" description="Helical" evidence="6">
    <location>
        <begin position="372"/>
        <end position="399"/>
    </location>
</feature>
<evidence type="ECO:0000256" key="4">
    <source>
        <dbReference type="ARBA" id="ARBA00022989"/>
    </source>
</evidence>
<keyword evidence="4 6" id="KW-1133">Transmembrane helix</keyword>
<evidence type="ECO:0000256" key="1">
    <source>
        <dbReference type="ARBA" id="ARBA00004651"/>
    </source>
</evidence>
<dbReference type="Proteomes" id="UP000199310">
    <property type="component" value="Unassembled WGS sequence"/>
</dbReference>
<organism evidence="9 10">
    <name type="scientific">Chitinophaga arvensicola</name>
    <dbReference type="NCBI Taxonomy" id="29529"/>
    <lineage>
        <taxon>Bacteria</taxon>
        <taxon>Pseudomonadati</taxon>
        <taxon>Bacteroidota</taxon>
        <taxon>Chitinophagia</taxon>
        <taxon>Chitinophagales</taxon>
        <taxon>Chitinophagaceae</taxon>
        <taxon>Chitinophaga</taxon>
    </lineage>
</organism>
<dbReference type="Pfam" id="PF12704">
    <property type="entry name" value="MacB_PCD"/>
    <property type="match status" value="1"/>
</dbReference>
<dbReference type="AlphaFoldDB" id="A0A1I0SA99"/>
<comment type="subcellular location">
    <subcellularLocation>
        <location evidence="1">Cell membrane</location>
        <topology evidence="1">Multi-pass membrane protein</topology>
    </subcellularLocation>
</comment>
<feature type="transmembrane region" description="Helical" evidence="6">
    <location>
        <begin position="21"/>
        <end position="41"/>
    </location>
</feature>
<evidence type="ECO:0000256" key="6">
    <source>
        <dbReference type="SAM" id="Phobius"/>
    </source>
</evidence>
<feature type="transmembrane region" description="Helical" evidence="6">
    <location>
        <begin position="278"/>
        <end position="300"/>
    </location>
</feature>
<dbReference type="STRING" id="29529.SAMN04488122_5313"/>
<feature type="transmembrane region" description="Helical" evidence="6">
    <location>
        <begin position="334"/>
        <end position="352"/>
    </location>
</feature>
<sequence>MLKNYFIIAWRNLIRNKRFSFINISGLSIGMAGVILIMIWIQHEVSFDNFHPAKDRLYEAYGLAKIEGHLQAINETSQPLGPAMKAEFPEVENTTRFIPLGGVLFTAGNTQLSGLQGGVVDPAFLEMFRFPLKTGAAKEQLATPNSIIITQELAIKLFGTEDALNKTIRIETADVVTVTGVLKTLPSNSRFHFEYLLPWAFIKQKGWVNDSWLSNSISTFVLLQPHTNVTAFNARFSNFSQRHTGKTDVWTHFLHPLDKWHLYSSFENGKATGGRITMVRLFGVIAGFILLIACINFMNLSTARSEQRAKEVGIRKVAGAGKGLLIRQFMTESFVTVCISALGAILIVIFAIRPFNQLINEQLSIPWKQPYGWLAAAGFILFTSILAGAWPAFYLASFSPAGIFQRKFKKVNAFLSPRKVLVVIQFSFAIVLIIATIAVRNQIRYAQDRQTGYSQNNLIRVHFTGEIEKNYALIKQELLSSGVAVGVSKNMWTITERGTNTWGLRWSGKKEGNNPTIALFSTDADLVKTAELQLVAGRDINIQQYPSDSFAVLLNETAVKTMGFNAPLGQVISQADHRVSWHVVGVVKDYVLNSPYETIPPLVIQGPGSWFNTMHIRFSKTRSTADNLQLAAAIFKKYNSAYPFDYRFIDDEYARNFENEQRIKALAGLFSALAISISCLGLLGLSAYMAENRTKEIGVRKILGASVLSITRLLSVDFIKLILVAILIASPVAWYAIHRWLQNYVYHAPISWSIFVLAGLMAIVIALVTISYQSLKAALMNPVKSLKSE</sequence>
<keyword evidence="9" id="KW-0449">Lipoprotein</keyword>
<protein>
    <submittedName>
        <fullName evidence="9">ABC-type transport system, involved in lipoprotein release, permease component</fullName>
    </submittedName>
</protein>
<accession>A0A1I0SA99</accession>
<dbReference type="PANTHER" id="PTHR30572:SF18">
    <property type="entry name" value="ABC-TYPE MACROLIDE FAMILY EXPORT SYSTEM PERMEASE COMPONENT 2"/>
    <property type="match status" value="1"/>
</dbReference>
<dbReference type="RefSeq" id="WP_089904278.1">
    <property type="nucleotide sequence ID" value="NZ_FOJG01000002.1"/>
</dbReference>
<evidence type="ECO:0000256" key="3">
    <source>
        <dbReference type="ARBA" id="ARBA00022692"/>
    </source>
</evidence>
<dbReference type="OrthoDB" id="5933722at2"/>
<evidence type="ECO:0000313" key="10">
    <source>
        <dbReference type="Proteomes" id="UP000199310"/>
    </source>
</evidence>
<evidence type="ECO:0000259" key="8">
    <source>
        <dbReference type="Pfam" id="PF12704"/>
    </source>
</evidence>
<reference evidence="10" key="1">
    <citation type="submission" date="2016-10" db="EMBL/GenBank/DDBJ databases">
        <authorList>
            <person name="Varghese N."/>
            <person name="Submissions S."/>
        </authorList>
    </citation>
    <scope>NUCLEOTIDE SEQUENCE [LARGE SCALE GENOMIC DNA]</scope>
    <source>
        <strain evidence="10">DSM 3695</strain>
    </source>
</reference>
<name>A0A1I0SA99_9BACT</name>
<dbReference type="InterPro" id="IPR050250">
    <property type="entry name" value="Macrolide_Exporter_MacB"/>
</dbReference>
<dbReference type="GO" id="GO:0022857">
    <property type="term" value="F:transmembrane transporter activity"/>
    <property type="evidence" value="ECO:0007669"/>
    <property type="project" value="TreeGrafter"/>
</dbReference>
<gene>
    <name evidence="9" type="ORF">SAMN04488122_5313</name>
</gene>
<dbReference type="InterPro" id="IPR025857">
    <property type="entry name" value="MacB_PCD"/>
</dbReference>
<dbReference type="EMBL" id="FOJG01000002">
    <property type="protein sequence ID" value="SEW53045.1"/>
    <property type="molecule type" value="Genomic_DNA"/>
</dbReference>
<feature type="transmembrane region" description="Helical" evidence="6">
    <location>
        <begin position="718"/>
        <end position="737"/>
    </location>
</feature>
<evidence type="ECO:0000256" key="5">
    <source>
        <dbReference type="ARBA" id="ARBA00023136"/>
    </source>
</evidence>
<keyword evidence="3 6" id="KW-0812">Transmembrane</keyword>
<dbReference type="Pfam" id="PF02687">
    <property type="entry name" value="FtsX"/>
    <property type="match status" value="2"/>
</dbReference>
<feature type="transmembrane region" description="Helical" evidence="6">
    <location>
        <begin position="420"/>
        <end position="439"/>
    </location>
</feature>
<evidence type="ECO:0000259" key="7">
    <source>
        <dbReference type="Pfam" id="PF02687"/>
    </source>
</evidence>
<feature type="transmembrane region" description="Helical" evidence="6">
    <location>
        <begin position="749"/>
        <end position="770"/>
    </location>
</feature>
<proteinExistence type="predicted"/>
<evidence type="ECO:0000313" key="9">
    <source>
        <dbReference type="EMBL" id="SEW53045.1"/>
    </source>
</evidence>
<keyword evidence="10" id="KW-1185">Reference proteome</keyword>
<keyword evidence="2" id="KW-1003">Cell membrane</keyword>
<feature type="domain" description="ABC3 transporter permease C-terminal" evidence="7">
    <location>
        <begin position="669"/>
        <end position="782"/>
    </location>
</feature>
<keyword evidence="5 6" id="KW-0472">Membrane</keyword>
<dbReference type="InterPro" id="IPR003838">
    <property type="entry name" value="ABC3_permease_C"/>
</dbReference>
<feature type="domain" description="MacB-like periplasmic core" evidence="8">
    <location>
        <begin position="20"/>
        <end position="236"/>
    </location>
</feature>
<feature type="domain" description="ABC3 transporter permease C-terminal" evidence="7">
    <location>
        <begin position="284"/>
        <end position="397"/>
    </location>
</feature>
<evidence type="ECO:0000256" key="2">
    <source>
        <dbReference type="ARBA" id="ARBA00022475"/>
    </source>
</evidence>